<dbReference type="SUPFAM" id="SSF49785">
    <property type="entry name" value="Galactose-binding domain-like"/>
    <property type="match status" value="1"/>
</dbReference>
<proteinExistence type="inferred from homology"/>
<dbReference type="AlphaFoldDB" id="A0AAN7YD28"/>
<dbReference type="GO" id="GO:0051082">
    <property type="term" value="F:unfolded protein binding"/>
    <property type="evidence" value="ECO:0007669"/>
    <property type="project" value="TreeGrafter"/>
</dbReference>
<dbReference type="InterPro" id="IPR039131">
    <property type="entry name" value="NDUFAF1"/>
</dbReference>
<organism evidence="3 4">
    <name type="scientific">Meristemomyces frigidus</name>
    <dbReference type="NCBI Taxonomy" id="1508187"/>
    <lineage>
        <taxon>Eukaryota</taxon>
        <taxon>Fungi</taxon>
        <taxon>Dikarya</taxon>
        <taxon>Ascomycota</taxon>
        <taxon>Pezizomycotina</taxon>
        <taxon>Dothideomycetes</taxon>
        <taxon>Dothideomycetidae</taxon>
        <taxon>Mycosphaerellales</taxon>
        <taxon>Teratosphaeriaceae</taxon>
        <taxon>Meristemomyces</taxon>
    </lineage>
</organism>
<dbReference type="PANTHER" id="PTHR13194:SF19">
    <property type="entry name" value="NAD(P)-BINDING ROSSMANN-FOLD SUPERFAMILY PROTEIN"/>
    <property type="match status" value="1"/>
</dbReference>
<dbReference type="InterPro" id="IPR008979">
    <property type="entry name" value="Galactose-bd-like_sf"/>
</dbReference>
<feature type="domain" description="NADH:ubiquinone oxidoreductase intermediate-associated protein 30" evidence="2">
    <location>
        <begin position="21"/>
        <end position="186"/>
    </location>
</feature>
<evidence type="ECO:0000313" key="4">
    <source>
        <dbReference type="Proteomes" id="UP001310890"/>
    </source>
</evidence>
<comment type="similarity">
    <text evidence="1">Belongs to the CIA30 family.</text>
</comment>
<protein>
    <recommendedName>
        <fullName evidence="2">NADH:ubiquinone oxidoreductase intermediate-associated protein 30 domain-containing protein</fullName>
    </recommendedName>
</protein>
<dbReference type="PANTHER" id="PTHR13194">
    <property type="entry name" value="COMPLEX I INTERMEDIATE-ASSOCIATED PROTEIN 30"/>
    <property type="match status" value="1"/>
</dbReference>
<name>A0AAN7YD28_9PEZI</name>
<reference evidence="3" key="1">
    <citation type="submission" date="2023-08" db="EMBL/GenBank/DDBJ databases">
        <title>Black Yeasts Isolated from many extreme environments.</title>
        <authorList>
            <person name="Coleine C."/>
            <person name="Stajich J.E."/>
            <person name="Selbmann L."/>
        </authorList>
    </citation>
    <scope>NUCLEOTIDE SEQUENCE</scope>
    <source>
        <strain evidence="3">CCFEE 5401</strain>
    </source>
</reference>
<gene>
    <name evidence="3" type="ORF">LTR62_008182</name>
</gene>
<dbReference type="EMBL" id="JAVRRL010000082">
    <property type="protein sequence ID" value="KAK5108606.1"/>
    <property type="molecule type" value="Genomic_DNA"/>
</dbReference>
<evidence type="ECO:0000259" key="2">
    <source>
        <dbReference type="Pfam" id="PF08547"/>
    </source>
</evidence>
<accession>A0AAN7YD28</accession>
<evidence type="ECO:0000313" key="3">
    <source>
        <dbReference type="EMBL" id="KAK5108606.1"/>
    </source>
</evidence>
<evidence type="ECO:0000256" key="1">
    <source>
        <dbReference type="ARBA" id="ARBA00007884"/>
    </source>
</evidence>
<sequence>MDFATTKAKSTDLFGGQSAWDAKQWSASDDRVRGGKSQSYLEIEDKSARFHGTLDIKTLGGAGFASQKCTGDLDLSDYVAVKINIAKGDKKRYTFILKDALLPSNPENGREQSTISYEADFTLPPETVPGDAHNRFVIIPFDSLNATYRGKLKNDAPAIDTKNIKQISLMMRSFFGTQEGDFALTVSSIEAISKIPKHSDAGTSKSNDGAQLEEQAVESRAYSALEVIGRRCGIAALSVLAGYLIFRSFFC</sequence>
<dbReference type="Pfam" id="PF08547">
    <property type="entry name" value="CIA30"/>
    <property type="match status" value="1"/>
</dbReference>
<dbReference type="Proteomes" id="UP001310890">
    <property type="component" value="Unassembled WGS sequence"/>
</dbReference>
<dbReference type="GO" id="GO:0010257">
    <property type="term" value="P:NADH dehydrogenase complex assembly"/>
    <property type="evidence" value="ECO:0007669"/>
    <property type="project" value="TreeGrafter"/>
</dbReference>
<comment type="caution">
    <text evidence="3">The sequence shown here is derived from an EMBL/GenBank/DDBJ whole genome shotgun (WGS) entry which is preliminary data.</text>
</comment>
<dbReference type="InterPro" id="IPR013857">
    <property type="entry name" value="NADH-UbQ_OxRdtase-assoc_prot30"/>
</dbReference>